<evidence type="ECO:0000313" key="2">
    <source>
        <dbReference type="Proteomes" id="UP001388366"/>
    </source>
</evidence>
<accession>A0ABU9U456</accession>
<sequence length="172" mass="18654">MKKNMAFITVASVLLCACNSSPKQQTNPSNPVEQNNKAISLTLDTVDFASDTAGAKVKVECLMLERLTTAILKSSQRYPLVVKERIAGVAQTEFVLKATYTNVNAHRWVFPSLRPSSSATVKAEILKNDQVVATISKEIGSGAAFGACDRLEKIALAGGRYISKWAAKQNYN</sequence>
<dbReference type="RefSeq" id="WP_152960638.1">
    <property type="nucleotide sequence ID" value="NZ_BDDS01000015.1"/>
</dbReference>
<dbReference type="PROSITE" id="PS51257">
    <property type="entry name" value="PROKAR_LIPOPROTEIN"/>
    <property type="match status" value="1"/>
</dbReference>
<protein>
    <recommendedName>
        <fullName evidence="3">DUF4410 domain-containing protein</fullName>
    </recommendedName>
</protein>
<gene>
    <name evidence="1" type="ORF">WNY63_12310</name>
</gene>
<comment type="caution">
    <text evidence="1">The sequence shown here is derived from an EMBL/GenBank/DDBJ whole genome shotgun (WGS) entry which is preliminary data.</text>
</comment>
<dbReference type="Proteomes" id="UP001388366">
    <property type="component" value="Unassembled WGS sequence"/>
</dbReference>
<dbReference type="EMBL" id="JBBMQU010000020">
    <property type="protein sequence ID" value="MEM5551515.1"/>
    <property type="molecule type" value="Genomic_DNA"/>
</dbReference>
<reference evidence="1 2" key="1">
    <citation type="submission" date="2024-03" db="EMBL/GenBank/DDBJ databases">
        <title>Community enrichment and isolation of bacterial strains for fucoidan degradation.</title>
        <authorList>
            <person name="Sichert A."/>
        </authorList>
    </citation>
    <scope>NUCLEOTIDE SEQUENCE [LARGE SCALE GENOMIC DNA]</scope>
    <source>
        <strain evidence="1 2">AS81</strain>
    </source>
</reference>
<proteinExistence type="predicted"/>
<evidence type="ECO:0008006" key="3">
    <source>
        <dbReference type="Google" id="ProtNLM"/>
    </source>
</evidence>
<evidence type="ECO:0000313" key="1">
    <source>
        <dbReference type="EMBL" id="MEM5551515.1"/>
    </source>
</evidence>
<name>A0ABU9U456_9GAMM</name>
<organism evidence="1 2">
    <name type="scientific">Pseudoalteromonas neustonica</name>
    <dbReference type="NCBI Taxonomy" id="1840331"/>
    <lineage>
        <taxon>Bacteria</taxon>
        <taxon>Pseudomonadati</taxon>
        <taxon>Pseudomonadota</taxon>
        <taxon>Gammaproteobacteria</taxon>
        <taxon>Alteromonadales</taxon>
        <taxon>Pseudoalteromonadaceae</taxon>
        <taxon>Pseudoalteromonas</taxon>
    </lineage>
</organism>
<keyword evidence="2" id="KW-1185">Reference proteome</keyword>